<reference evidence="1 2" key="1">
    <citation type="submission" date="2023-05" db="EMBL/GenBank/DDBJ databases">
        <title>Glutamicibacter sp. B1, complete genome.</title>
        <authorList>
            <person name="Long Y.H."/>
            <person name="Fang T."/>
            <person name="Li X.Y."/>
        </authorList>
    </citation>
    <scope>NUCLEOTIDE SEQUENCE [LARGE SCALE GENOMIC DNA]</scope>
    <source>
        <strain evidence="1 2">B1</strain>
    </source>
</reference>
<dbReference type="EMBL" id="CP125942">
    <property type="protein sequence ID" value="XAO44853.1"/>
    <property type="molecule type" value="Genomic_DNA"/>
</dbReference>
<dbReference type="Gene3D" id="1.25.40.290">
    <property type="entry name" value="ARM repeat domains"/>
    <property type="match status" value="1"/>
</dbReference>
<dbReference type="KEGG" id="gey:QMQ05_10845"/>
<dbReference type="RefSeq" id="WP_345469959.1">
    <property type="nucleotide sequence ID" value="NZ_CP125942.1"/>
</dbReference>
<protein>
    <submittedName>
        <fullName evidence="1">DNA alkylation repair protein</fullName>
    </submittedName>
</protein>
<organism evidence="1 2">
    <name type="scientific">Glutamicibacter ectropisis</name>
    <dbReference type="NCBI Taxonomy" id="3046593"/>
    <lineage>
        <taxon>Bacteria</taxon>
        <taxon>Bacillati</taxon>
        <taxon>Actinomycetota</taxon>
        <taxon>Actinomycetes</taxon>
        <taxon>Micrococcales</taxon>
        <taxon>Micrococcaceae</taxon>
        <taxon>Glutamicibacter</taxon>
    </lineage>
</organism>
<dbReference type="Proteomes" id="UP001486888">
    <property type="component" value="Chromosome"/>
</dbReference>
<evidence type="ECO:0000313" key="2">
    <source>
        <dbReference type="Proteomes" id="UP001486888"/>
    </source>
</evidence>
<evidence type="ECO:0000313" key="1">
    <source>
        <dbReference type="EMBL" id="XAO44853.1"/>
    </source>
</evidence>
<sequence length="370" mass="41104">MPFADQLIGSDVAEQLVRELHDVAPDNSLSALKAAADNLEPLSLRERSDSLRDGLLADFPENYDQLATAIKAAEASPSFTGWMMWPVTSALATRAVSENTQDAFNDAMAMMGTLTPRLTSEFAIRVLLNHDLEAASRFVQEWTHSDDEHVRRLASEGTRPYLPWAIRVPKIIKNPAWTIPILDALYRDSSEYVRRSVSNHLNDLSRNEPELVLQTARRWLQDPAPSTMSVVKHGLRTLIKRGNPQALALLGFGTPTVEIDGPYVSNTQVEWGAEVSFTASVRNTGSEAMPLAIDYVLHHQKANGSRTAKVFKLTTRTLEPDETLKIERAHSFRAITTRRYYPGTHSVALQVNGLPTEETDFELLAESTGS</sequence>
<accession>A0AAU6WCM1</accession>
<dbReference type="SUPFAM" id="SSF48371">
    <property type="entry name" value="ARM repeat"/>
    <property type="match status" value="1"/>
</dbReference>
<proteinExistence type="predicted"/>
<dbReference type="InterPro" id="IPR016024">
    <property type="entry name" value="ARM-type_fold"/>
</dbReference>
<keyword evidence="2" id="KW-1185">Reference proteome</keyword>
<gene>
    <name evidence="1" type="ORF">QMQ05_10845</name>
</gene>
<dbReference type="AlphaFoldDB" id="A0AAU6WCM1"/>
<name>A0AAU6WCM1_9MICC</name>